<protein>
    <submittedName>
        <fullName evidence="1">Uncharacterized protein</fullName>
    </submittedName>
</protein>
<dbReference type="EMBL" id="BGPR01000738">
    <property type="protein sequence ID" value="GBM33648.1"/>
    <property type="molecule type" value="Genomic_DNA"/>
</dbReference>
<evidence type="ECO:0000313" key="2">
    <source>
        <dbReference type="Proteomes" id="UP000499080"/>
    </source>
</evidence>
<reference evidence="1 2" key="1">
    <citation type="journal article" date="2019" name="Sci. Rep.">
        <title>Orb-weaving spider Araneus ventricosus genome elucidates the spidroin gene catalogue.</title>
        <authorList>
            <person name="Kono N."/>
            <person name="Nakamura H."/>
            <person name="Ohtoshi R."/>
            <person name="Moran D.A.P."/>
            <person name="Shinohara A."/>
            <person name="Yoshida Y."/>
            <person name="Fujiwara M."/>
            <person name="Mori M."/>
            <person name="Tomita M."/>
            <person name="Arakawa K."/>
        </authorList>
    </citation>
    <scope>NUCLEOTIDE SEQUENCE [LARGE SCALE GENOMIC DNA]</scope>
</reference>
<comment type="caution">
    <text evidence="1">The sequence shown here is derived from an EMBL/GenBank/DDBJ whole genome shotgun (WGS) entry which is preliminary data.</text>
</comment>
<proteinExistence type="predicted"/>
<dbReference type="AlphaFoldDB" id="A0A4Y2EZH0"/>
<name>A0A4Y2EZH0_ARAVE</name>
<gene>
    <name evidence="1" type="ORF">AVEN_203689_1</name>
</gene>
<organism evidence="1 2">
    <name type="scientific">Araneus ventricosus</name>
    <name type="common">Orbweaver spider</name>
    <name type="synonym">Epeira ventricosa</name>
    <dbReference type="NCBI Taxonomy" id="182803"/>
    <lineage>
        <taxon>Eukaryota</taxon>
        <taxon>Metazoa</taxon>
        <taxon>Ecdysozoa</taxon>
        <taxon>Arthropoda</taxon>
        <taxon>Chelicerata</taxon>
        <taxon>Arachnida</taxon>
        <taxon>Araneae</taxon>
        <taxon>Araneomorphae</taxon>
        <taxon>Entelegynae</taxon>
        <taxon>Araneoidea</taxon>
        <taxon>Araneidae</taxon>
        <taxon>Araneus</taxon>
    </lineage>
</organism>
<sequence>MTEFKPDYPLVTHWDGKLLLESFGLRNVERLPVYVSGNGTEKLLVAPKFSGGGTGQNIAKSVFTLIRQWSVEEKNSSLANYWASVSTLRINKSWKNLLPNFIDSEIEENVQTEEIQLASLINQLQNTNPMSNTEDLQWAAEADGSLARNKILTDDEIIRTVTAAEDDDEDERHPL</sequence>
<accession>A0A4Y2EZH0</accession>
<dbReference type="Proteomes" id="UP000499080">
    <property type="component" value="Unassembled WGS sequence"/>
</dbReference>
<evidence type="ECO:0000313" key="1">
    <source>
        <dbReference type="EMBL" id="GBM33648.1"/>
    </source>
</evidence>
<keyword evidence="2" id="KW-1185">Reference proteome</keyword>